<protein>
    <recommendedName>
        <fullName evidence="7">Protein phosphatase 1 regulatory subunit 37</fullName>
    </recommendedName>
</protein>
<dbReference type="Proteomes" id="UP001378592">
    <property type="component" value="Unassembled WGS sequence"/>
</dbReference>
<dbReference type="SUPFAM" id="SSF52047">
    <property type="entry name" value="RNI-like"/>
    <property type="match status" value="1"/>
</dbReference>
<feature type="compositionally biased region" description="Basic and acidic residues" evidence="4">
    <location>
        <begin position="1192"/>
        <end position="1202"/>
    </location>
</feature>
<evidence type="ECO:0000313" key="6">
    <source>
        <dbReference type="Proteomes" id="UP001378592"/>
    </source>
</evidence>
<dbReference type="CDD" id="cd00116">
    <property type="entry name" value="LRR_RI"/>
    <property type="match status" value="1"/>
</dbReference>
<keyword evidence="2" id="KW-0677">Repeat</keyword>
<evidence type="ECO:0000313" key="5">
    <source>
        <dbReference type="EMBL" id="KAK7870849.1"/>
    </source>
</evidence>
<dbReference type="AlphaFoldDB" id="A0AAN9WAW0"/>
<evidence type="ECO:0000256" key="4">
    <source>
        <dbReference type="SAM" id="MobiDB-lite"/>
    </source>
</evidence>
<dbReference type="EMBL" id="JAZDUA010000051">
    <property type="protein sequence ID" value="KAK7870849.1"/>
    <property type="molecule type" value="Genomic_DNA"/>
</dbReference>
<dbReference type="InterPro" id="IPR051279">
    <property type="entry name" value="PP1-Reg/Actin-Interact_Protein"/>
</dbReference>
<evidence type="ECO:0000256" key="3">
    <source>
        <dbReference type="ARBA" id="ARBA00038315"/>
    </source>
</evidence>
<feature type="compositionally biased region" description="Low complexity" evidence="4">
    <location>
        <begin position="941"/>
        <end position="962"/>
    </location>
</feature>
<evidence type="ECO:0000256" key="1">
    <source>
        <dbReference type="ARBA" id="ARBA00022614"/>
    </source>
</evidence>
<organism evidence="5 6">
    <name type="scientific">Gryllus longicercus</name>
    <dbReference type="NCBI Taxonomy" id="2509291"/>
    <lineage>
        <taxon>Eukaryota</taxon>
        <taxon>Metazoa</taxon>
        <taxon>Ecdysozoa</taxon>
        <taxon>Arthropoda</taxon>
        <taxon>Hexapoda</taxon>
        <taxon>Insecta</taxon>
        <taxon>Pterygota</taxon>
        <taxon>Neoptera</taxon>
        <taxon>Polyneoptera</taxon>
        <taxon>Orthoptera</taxon>
        <taxon>Ensifera</taxon>
        <taxon>Gryllidea</taxon>
        <taxon>Grylloidea</taxon>
        <taxon>Gryllidae</taxon>
        <taxon>Gryllinae</taxon>
        <taxon>Gryllus</taxon>
    </lineage>
</organism>
<accession>A0AAN9WAW0</accession>
<feature type="region of interest" description="Disordered" evidence="4">
    <location>
        <begin position="1"/>
        <end position="26"/>
    </location>
</feature>
<dbReference type="Gene3D" id="3.80.10.10">
    <property type="entry name" value="Ribonuclease Inhibitor"/>
    <property type="match status" value="1"/>
</dbReference>
<sequence length="1202" mass="128801">MSKNPPYSSSNNATPPSVLPSCLRTRPDSTRRNLSLSVSFPEEECNLITGFLEPANPWEYAENVNHEEIISSYVTSCEKHGTNPLPLVVEQLKTLDIQASRNDCLDLKGAPLAALACEALEEILKRVQFKNINLETTALDDEGSVALFDMIEYYESATHLNISGNREIAGRGWQACSRMIKKTRCLEQLEARNVTLNEQYMPILSRALKLGTQLQVLKLENCGLSGRPVIILAAALKLNTSLKELYLADNNLNVSDAILLGAVLQSNQILQLLDVSNNQIQDAGVGHILDGLVEQAPQISGTVNNGLCILILWNNHLTRNSAKHLARALARSTSLEILNVGHNVLTNECLHVMKDSLQQNRTLLRLGMQSTHLTCEGAIALAECIADNPVIQRIDLRDNNLQVAGLMALSLSMKVNRSVNQLDLDDTPKKKLENGEVLKQYISLVSEIRGYCIRNEQADFSEDEPSTPEDSDSLSERTLRVPSSMASRKISLTCETLMRSVDPENSNSQFLEPRRVTGGRLRSPAPSPVPSPVSSPIPSPSRTRFQVSRVSEPQPVGSPSSCSSSPFTPPSISPSPTRFFASPTTSRFRVTLVEPSSIPVTQPIVSSPSGNNITVGFTFKLNDKNISPKISPESSNSVSPTVANELNTSSTAVSKLSESLAAVDIRVQNEEGKVCSNKQGGSVLIKELEDTPNSLSTSLSSLDESADLEVRQILDSHDQKVCNSKNVENTSEHEKEKMLGEQTTEQNKVVKSSDVIQASTSEKPCDKNIATISSQKQICDKKVGLHSVHKENVIPSSSFSVAKSERTPCGGNLTEASESSSTVAKSSKCVNQRQRKISWIAPVHPPAPEQKPPSSLEKLLGLFQHPASFFSKAQPQYKATTVIVNQQPVANSNASFLLTAGPLAGAALEARLRGVNVPSPDPLEDDKEQHPAVDVLNNNNSEISAHSSSSNSSSDGSSSSSEGSGGSSSSGSNNSSSCSSGGSSSNSKSSQSLNEGTRRMCSQCTVEQESVRIRTEDENFNVSKHSSGSDVSSGTVDKLWCATLSSVCGANVVLPWAQSSIPSGSKCCGNDSGNVGTYSDATSLSDEPAVSALKKEADKENSASRLYTNVMKGAPANGMNVSLNASSLWSPNREIKENSTSLLPVTGVRLVGGGDPCPDGGRTDSTADGGDPCVQKEEEGADSTQLMIAGNIEKEESSSADV</sequence>
<name>A0AAN9WAW0_9ORTH</name>
<feature type="region of interest" description="Disordered" evidence="4">
    <location>
        <begin position="1152"/>
        <end position="1202"/>
    </location>
</feature>
<feature type="compositionally biased region" description="Polar residues" evidence="4">
    <location>
        <begin position="1"/>
        <end position="15"/>
    </location>
</feature>
<feature type="region of interest" description="Disordered" evidence="4">
    <location>
        <begin position="501"/>
        <end position="580"/>
    </location>
</feature>
<evidence type="ECO:0008006" key="7">
    <source>
        <dbReference type="Google" id="ProtNLM"/>
    </source>
</evidence>
<comment type="similarity">
    <text evidence="3">Belongs to the PPP1R37 family.</text>
</comment>
<feature type="compositionally biased region" description="Low complexity" evidence="4">
    <location>
        <begin position="553"/>
        <end position="566"/>
    </location>
</feature>
<keyword evidence="1" id="KW-0433">Leucine-rich repeat</keyword>
<feature type="compositionally biased region" description="Pro residues" evidence="4">
    <location>
        <begin position="525"/>
        <end position="539"/>
    </location>
</feature>
<feature type="compositionally biased region" description="Acidic residues" evidence="4">
    <location>
        <begin position="459"/>
        <end position="473"/>
    </location>
</feature>
<dbReference type="SMART" id="SM00368">
    <property type="entry name" value="LRR_RI"/>
    <property type="match status" value="7"/>
</dbReference>
<reference evidence="5 6" key="1">
    <citation type="submission" date="2024-03" db="EMBL/GenBank/DDBJ databases">
        <title>The genome assembly and annotation of the cricket Gryllus longicercus Weissman &amp; Gray.</title>
        <authorList>
            <person name="Szrajer S."/>
            <person name="Gray D."/>
            <person name="Ylla G."/>
        </authorList>
    </citation>
    <scope>NUCLEOTIDE SEQUENCE [LARGE SCALE GENOMIC DNA]</scope>
    <source>
        <strain evidence="5">DAG 2021-001</strain>
        <tissue evidence="5">Whole body minus gut</tissue>
    </source>
</reference>
<feature type="region of interest" description="Disordered" evidence="4">
    <location>
        <begin position="941"/>
        <end position="1001"/>
    </location>
</feature>
<comment type="caution">
    <text evidence="5">The sequence shown here is derived from an EMBL/GenBank/DDBJ whole genome shotgun (WGS) entry which is preliminary data.</text>
</comment>
<dbReference type="InterPro" id="IPR001611">
    <property type="entry name" value="Leu-rich_rpt"/>
</dbReference>
<gene>
    <name evidence="5" type="ORF">R5R35_014432</name>
</gene>
<keyword evidence="6" id="KW-1185">Reference proteome</keyword>
<feature type="region of interest" description="Disordered" evidence="4">
    <location>
        <begin position="456"/>
        <end position="482"/>
    </location>
</feature>
<dbReference type="Pfam" id="PF13516">
    <property type="entry name" value="LRR_6"/>
    <property type="match status" value="2"/>
</dbReference>
<feature type="compositionally biased region" description="Low complexity" evidence="4">
    <location>
        <begin position="969"/>
        <end position="995"/>
    </location>
</feature>
<dbReference type="PANTHER" id="PTHR24112:SF9">
    <property type="entry name" value="PROTEIN PHOSPHATASE 1 REGULATORY SUBUNIT 37"/>
    <property type="match status" value="1"/>
</dbReference>
<proteinExistence type="inferred from homology"/>
<feature type="compositionally biased region" description="Polar residues" evidence="4">
    <location>
        <begin position="542"/>
        <end position="551"/>
    </location>
</feature>
<dbReference type="InterPro" id="IPR032675">
    <property type="entry name" value="LRR_dom_sf"/>
</dbReference>
<evidence type="ECO:0000256" key="2">
    <source>
        <dbReference type="ARBA" id="ARBA00022737"/>
    </source>
</evidence>
<dbReference type="PANTHER" id="PTHR24112">
    <property type="entry name" value="LEUCINE-RICH REPEAT, ISOFORM F-RELATED"/>
    <property type="match status" value="1"/>
</dbReference>